<dbReference type="Pfam" id="PF13466">
    <property type="entry name" value="STAS_2"/>
    <property type="match status" value="1"/>
</dbReference>
<dbReference type="AlphaFoldDB" id="A0A0N0XJV1"/>
<protein>
    <recommendedName>
        <fullName evidence="1">STAS domain-containing protein</fullName>
    </recommendedName>
</protein>
<dbReference type="CDD" id="cd07043">
    <property type="entry name" value="STAS_anti-anti-sigma_factors"/>
    <property type="match status" value="1"/>
</dbReference>
<reference evidence="2 3" key="1">
    <citation type="submission" date="2015-07" db="EMBL/GenBank/DDBJ databases">
        <title>Draft genome sequence of the Amantichitinum ursilacus IGB-41, a new chitin-degrading bacterium.</title>
        <authorList>
            <person name="Kirstahler P."/>
            <person name="Guenther M."/>
            <person name="Grumaz C."/>
            <person name="Rupp S."/>
            <person name="Zibek S."/>
            <person name="Sohn K."/>
        </authorList>
    </citation>
    <scope>NUCLEOTIDE SEQUENCE [LARGE SCALE GENOMIC DNA]</scope>
    <source>
        <strain evidence="2 3">IGB-41</strain>
    </source>
</reference>
<dbReference type="InterPro" id="IPR058548">
    <property type="entry name" value="MlaB-like_STAS"/>
</dbReference>
<evidence type="ECO:0000259" key="1">
    <source>
        <dbReference type="PROSITE" id="PS50801"/>
    </source>
</evidence>
<dbReference type="STRING" id="857265.WG78_05105"/>
<dbReference type="EMBL" id="LAQT01000003">
    <property type="protein sequence ID" value="KPC54000.1"/>
    <property type="molecule type" value="Genomic_DNA"/>
</dbReference>
<organism evidence="2 3">
    <name type="scientific">Amantichitinum ursilacus</name>
    <dbReference type="NCBI Taxonomy" id="857265"/>
    <lineage>
        <taxon>Bacteria</taxon>
        <taxon>Pseudomonadati</taxon>
        <taxon>Pseudomonadota</taxon>
        <taxon>Betaproteobacteria</taxon>
        <taxon>Neisseriales</taxon>
        <taxon>Chitinibacteraceae</taxon>
        <taxon>Amantichitinum</taxon>
    </lineage>
</organism>
<dbReference type="Gene3D" id="3.30.750.24">
    <property type="entry name" value="STAS domain"/>
    <property type="match status" value="1"/>
</dbReference>
<dbReference type="InterPro" id="IPR002645">
    <property type="entry name" value="STAS_dom"/>
</dbReference>
<accession>A0A0N0XJV1</accession>
<keyword evidence="3" id="KW-1185">Reference proteome</keyword>
<proteinExistence type="predicted"/>
<dbReference type="InterPro" id="IPR036513">
    <property type="entry name" value="STAS_dom_sf"/>
</dbReference>
<dbReference type="PROSITE" id="PS50801">
    <property type="entry name" value="STAS"/>
    <property type="match status" value="1"/>
</dbReference>
<evidence type="ECO:0000313" key="3">
    <source>
        <dbReference type="Proteomes" id="UP000037939"/>
    </source>
</evidence>
<evidence type="ECO:0000313" key="2">
    <source>
        <dbReference type="EMBL" id="KPC54000.1"/>
    </source>
</evidence>
<comment type="caution">
    <text evidence="2">The sequence shown here is derived from an EMBL/GenBank/DDBJ whole genome shotgun (WGS) entry which is preliminary data.</text>
</comment>
<dbReference type="SUPFAM" id="SSF52091">
    <property type="entry name" value="SpoIIaa-like"/>
    <property type="match status" value="1"/>
</dbReference>
<sequence length="85" mass="9174">MTPQGGITMENAGGQLHAIQWPASGDVVIDLAQVGAVDSAAVSVLLHWQREARRRQLRLQLAHVPLALQELIRLYGVQTLLPASA</sequence>
<feature type="domain" description="STAS" evidence="1">
    <location>
        <begin position="27"/>
        <end position="85"/>
    </location>
</feature>
<name>A0A0N0XJV1_9NEIS</name>
<dbReference type="Proteomes" id="UP000037939">
    <property type="component" value="Unassembled WGS sequence"/>
</dbReference>
<gene>
    <name evidence="2" type="ORF">WG78_05105</name>
</gene>